<feature type="compositionally biased region" description="Low complexity" evidence="7">
    <location>
        <begin position="246"/>
        <end position="258"/>
    </location>
</feature>
<gene>
    <name evidence="10" type="primary">NDAI0K02090</name>
    <name evidence="10" type="ordered locus">NDAI_0K02090</name>
</gene>
<dbReference type="GO" id="GO:0051382">
    <property type="term" value="P:kinetochore assembly"/>
    <property type="evidence" value="ECO:0007669"/>
    <property type="project" value="EnsemblFungi"/>
</dbReference>
<evidence type="ECO:0000259" key="8">
    <source>
        <dbReference type="Pfam" id="PF11699"/>
    </source>
</evidence>
<dbReference type="HOGENOM" id="CLU_038087_0_0_1"/>
<dbReference type="GO" id="GO:0005634">
    <property type="term" value="C:nucleus"/>
    <property type="evidence" value="ECO:0007669"/>
    <property type="project" value="UniProtKB-SubCell"/>
</dbReference>
<dbReference type="GO" id="GO:0051455">
    <property type="term" value="P:spindle attachment to meiosis I kinetochore"/>
    <property type="evidence" value="ECO:0007669"/>
    <property type="project" value="TreeGrafter"/>
</dbReference>
<feature type="region of interest" description="Disordered" evidence="7">
    <location>
        <begin position="353"/>
        <end position="389"/>
    </location>
</feature>
<dbReference type="InterPro" id="IPR028929">
    <property type="entry name" value="Mif2_N"/>
</dbReference>
<evidence type="ECO:0000313" key="11">
    <source>
        <dbReference type="Proteomes" id="UP000000689"/>
    </source>
</evidence>
<dbReference type="STRING" id="1071378.G0WHY9"/>
<keyword evidence="11" id="KW-1185">Reference proteome</keyword>
<feature type="domain" description="Mif2 N-terminal" evidence="9">
    <location>
        <begin position="3"/>
        <end position="120"/>
    </location>
</feature>
<evidence type="ECO:0000256" key="3">
    <source>
        <dbReference type="ARBA" id="ARBA00023125"/>
    </source>
</evidence>
<organism evidence="10 11">
    <name type="scientific">Naumovozyma dairenensis (strain ATCC 10597 / BCRC 20456 / CBS 421 / NBRC 0211 / NRRL Y-12639)</name>
    <name type="common">Saccharomyces dairenensis</name>
    <dbReference type="NCBI Taxonomy" id="1071378"/>
    <lineage>
        <taxon>Eukaryota</taxon>
        <taxon>Fungi</taxon>
        <taxon>Dikarya</taxon>
        <taxon>Ascomycota</taxon>
        <taxon>Saccharomycotina</taxon>
        <taxon>Saccharomycetes</taxon>
        <taxon>Saccharomycetales</taxon>
        <taxon>Saccharomycetaceae</taxon>
        <taxon>Naumovozyma</taxon>
    </lineage>
</organism>
<dbReference type="InterPro" id="IPR025974">
    <property type="entry name" value="Mif2/CENP-C_cupin"/>
</dbReference>
<dbReference type="OrthoDB" id="1939643at2759"/>
<evidence type="ECO:0000256" key="5">
    <source>
        <dbReference type="ARBA" id="ARBA00057947"/>
    </source>
</evidence>
<dbReference type="KEGG" id="ndi:NDAI_0K02090"/>
<keyword evidence="3" id="KW-0238">DNA-binding</keyword>
<dbReference type="Gene3D" id="2.60.120.10">
    <property type="entry name" value="Jelly Rolls"/>
    <property type="match status" value="1"/>
</dbReference>
<comment type="function">
    <text evidence="5">Component of the kinetochore, a multiprotein complex that assembles on centromeric DNA and attaches chromosomes to spindle microtubules, mediating chromosome segregation and sister chromatid segregation during meiosis and mitosis. Component of the inner kinetochore constitutive centromere-associated network (CCAN), which serves as a structural platform for outer kinetochore assembly.</text>
</comment>
<dbReference type="GeneID" id="11497845"/>
<feature type="region of interest" description="Disordered" evidence="7">
    <location>
        <begin position="565"/>
        <end position="610"/>
    </location>
</feature>
<reference evidence="10 11" key="1">
    <citation type="journal article" date="2011" name="Proc. Natl. Acad. Sci. U.S.A.">
        <title>Evolutionary erosion of yeast sex chromosomes by mating-type switching accidents.</title>
        <authorList>
            <person name="Gordon J.L."/>
            <person name="Armisen D."/>
            <person name="Proux-Wera E."/>
            <person name="Oheigeartaigh S.S."/>
            <person name="Byrne K.P."/>
            <person name="Wolfe K.H."/>
        </authorList>
    </citation>
    <scope>NUCLEOTIDE SEQUENCE [LARGE SCALE GENOMIC DNA]</scope>
    <source>
        <strain evidence="11">ATCC 10597 / BCRC 20456 / CBS 421 / NBRC 0211 / NRRL Y-12639</strain>
    </source>
</reference>
<keyword evidence="4" id="KW-0539">Nucleus</keyword>
<dbReference type="GO" id="GO:0019237">
    <property type="term" value="F:centromeric DNA binding"/>
    <property type="evidence" value="ECO:0007669"/>
    <property type="project" value="EnsemblFungi"/>
</dbReference>
<dbReference type="GO" id="GO:0000776">
    <property type="term" value="C:kinetochore"/>
    <property type="evidence" value="ECO:0007669"/>
    <property type="project" value="InterPro"/>
</dbReference>
<dbReference type="EMBL" id="HE580277">
    <property type="protein sequence ID" value="CCD27400.1"/>
    <property type="molecule type" value="Genomic_DNA"/>
</dbReference>
<dbReference type="SUPFAM" id="SSF51182">
    <property type="entry name" value="RmlC-like cupins"/>
    <property type="match status" value="1"/>
</dbReference>
<sequence>MDYMNLGIKSRKTGLNVKNDIKKDEYSMENLDDFFQDNDTTNLSDKNQRSKKRKRNSSLLSFQSIQNGENILPSDLINSPTPSRNAILNVDEKENDDSSRFKRPTRTSILSQATDNNLYDNNYNNNDDADNVLGTIQEGNDDGNYMAERRLSDISNRRKRRSTFFRNRFDSINTQKSNDIDTTSIVNEKSYPVNNYLQDDDDAMPALTESEMDNTVDNTSLNTSDNYVLEDELETDEDRSYIHGPSSDLDSNGSGSSNSDDDDHKELNYDNIKTDSYGLYDSESDDDAGANKSILEQASQVVNDDSLVKSDGLRRSTRVKIPTLDYWRNEKVIYTRKSIKPVLEISKIVTFDEESDEEEESSKKKKSRLRNQISDAPIGTVDDRGEQKEPTITVKNKTRSKLDKNIIGQVRSGEVIEAQWLKNGILQGDVKVTKNRMSLETLAFAPNISQSEITQETIDEKFSLEIMFDKYKKHFASGKLRLPKNGNRNPTDSLNTFMTFYLIQGTVTVNIGETTFVATTGSTFQIPAYNKYSFTNIGNNEAKMFFVQVCVSDEELISTYTNDDADALSSSSHTSSNIRSPQMRVHRRSSSPVRSRRTSDSLSSTSASLQ</sequence>
<evidence type="ECO:0000256" key="7">
    <source>
        <dbReference type="SAM" id="MobiDB-lite"/>
    </source>
</evidence>
<feature type="compositionally biased region" description="Low complexity" evidence="7">
    <location>
        <begin position="569"/>
        <end position="580"/>
    </location>
</feature>
<dbReference type="GO" id="GO:0044877">
    <property type="term" value="F:protein-containing complex binding"/>
    <property type="evidence" value="ECO:0007669"/>
    <property type="project" value="EnsemblFungi"/>
</dbReference>
<dbReference type="PANTHER" id="PTHR16684">
    <property type="entry name" value="CENTROMERE PROTEIN C"/>
    <property type="match status" value="1"/>
</dbReference>
<dbReference type="GO" id="GO:0051315">
    <property type="term" value="P:attachment of mitotic spindle microtubules to kinetochore"/>
    <property type="evidence" value="ECO:0007669"/>
    <property type="project" value="TreeGrafter"/>
</dbReference>
<dbReference type="OMA" id="AKMFFVQ"/>
<feature type="domain" description="Mif2/CENP-C cupin" evidence="8">
    <location>
        <begin position="462"/>
        <end position="548"/>
    </location>
</feature>
<dbReference type="InterPro" id="IPR014710">
    <property type="entry name" value="RmlC-like_jellyroll"/>
</dbReference>
<evidence type="ECO:0000256" key="6">
    <source>
        <dbReference type="ARBA" id="ARBA00075033"/>
    </source>
</evidence>
<dbReference type="Proteomes" id="UP000000689">
    <property type="component" value="Chromosome 11"/>
</dbReference>
<evidence type="ECO:0000256" key="1">
    <source>
        <dbReference type="ARBA" id="ARBA00004123"/>
    </source>
</evidence>
<evidence type="ECO:0000256" key="2">
    <source>
        <dbReference type="ARBA" id="ARBA00010291"/>
    </source>
</evidence>
<dbReference type="FunFam" id="2.60.120.10:FF:000033">
    <property type="entry name" value="Centromere protein C 1"/>
    <property type="match status" value="1"/>
</dbReference>
<dbReference type="AlphaFoldDB" id="G0WHY9"/>
<proteinExistence type="inferred from homology"/>
<accession>G0WHY9</accession>
<dbReference type="CDD" id="cd06993">
    <property type="entry name" value="cupin_CENP-C_C"/>
    <property type="match status" value="1"/>
</dbReference>
<dbReference type="InterPro" id="IPR011051">
    <property type="entry name" value="RmlC_Cupin_sf"/>
</dbReference>
<evidence type="ECO:0000313" key="10">
    <source>
        <dbReference type="EMBL" id="CCD27400.1"/>
    </source>
</evidence>
<evidence type="ECO:0000256" key="4">
    <source>
        <dbReference type="ARBA" id="ARBA00023242"/>
    </source>
</evidence>
<dbReference type="Pfam" id="PF11699">
    <property type="entry name" value="CENP-C_C"/>
    <property type="match status" value="1"/>
</dbReference>
<comment type="subcellular location">
    <subcellularLocation>
        <location evidence="1">Nucleus</location>
    </subcellularLocation>
</comment>
<feature type="region of interest" description="Disordered" evidence="7">
    <location>
        <begin position="36"/>
        <end position="61"/>
    </location>
</feature>
<protein>
    <recommendedName>
        <fullName evidence="6">CENP-C homolog</fullName>
    </recommendedName>
</protein>
<dbReference type="GO" id="GO:0007052">
    <property type="term" value="P:mitotic spindle organization"/>
    <property type="evidence" value="ECO:0007669"/>
    <property type="project" value="EnsemblFungi"/>
</dbReference>
<feature type="region of interest" description="Disordered" evidence="7">
    <location>
        <begin position="234"/>
        <end position="269"/>
    </location>
</feature>
<comment type="similarity">
    <text evidence="2">Belongs to the CENP-C/MIF2 family.</text>
</comment>
<dbReference type="eggNOG" id="ENOG502S47H">
    <property type="taxonomic scope" value="Eukaryota"/>
</dbReference>
<feature type="compositionally biased region" description="Low complexity" evidence="7">
    <location>
        <begin position="600"/>
        <end position="610"/>
    </location>
</feature>
<evidence type="ECO:0000259" key="9">
    <source>
        <dbReference type="Pfam" id="PF15624"/>
    </source>
</evidence>
<dbReference type="RefSeq" id="XP_003672643.1">
    <property type="nucleotide sequence ID" value="XM_003672595.1"/>
</dbReference>
<dbReference type="PANTHER" id="PTHR16684:SF11">
    <property type="entry name" value="CENTROMERE PROTEIN C"/>
    <property type="match status" value="1"/>
</dbReference>
<name>G0WHY9_NAUDC</name>
<dbReference type="InterPro" id="IPR028386">
    <property type="entry name" value="CENP-C/Mif2/cnp3"/>
</dbReference>
<dbReference type="Pfam" id="PF15624">
    <property type="entry name" value="Mif2_N"/>
    <property type="match status" value="1"/>
</dbReference>